<keyword evidence="1" id="KW-0472">Membrane</keyword>
<dbReference type="STRING" id="745368.SAMN02745178_00810"/>
<organism evidence="2 3">
    <name type="scientific">Gemmiger formicilis</name>
    <dbReference type="NCBI Taxonomy" id="745368"/>
    <lineage>
        <taxon>Bacteria</taxon>
        <taxon>Bacillati</taxon>
        <taxon>Bacillota</taxon>
        <taxon>Clostridia</taxon>
        <taxon>Eubacteriales</taxon>
        <taxon>Gemmiger</taxon>
    </lineage>
</organism>
<protein>
    <submittedName>
        <fullName evidence="2">Stage III sporulation protein AD</fullName>
    </submittedName>
</protein>
<name>A0A1T4WMM9_9FIRM</name>
<feature type="transmembrane region" description="Helical" evidence="1">
    <location>
        <begin position="28"/>
        <end position="45"/>
    </location>
</feature>
<dbReference type="OrthoDB" id="1682150at2"/>
<accession>A0A1T4WMM9</accession>
<sequence length="127" mass="13247">MMLLCKLAAAVLVAAVLTLLLKKDQPAFAFLVSVCTAAGLLAIVVRQVQPLLDWLRTLDGYFQGQSPAVLLQVLGIALVAQLAADTCKEAGLSAAATAIELCGRVLALLQALPLLQSLLGSFAAYLQ</sequence>
<reference evidence="2 3" key="1">
    <citation type="submission" date="2017-02" db="EMBL/GenBank/DDBJ databases">
        <authorList>
            <person name="Peterson S.W."/>
        </authorList>
    </citation>
    <scope>NUCLEOTIDE SEQUENCE [LARGE SCALE GENOMIC DNA]</scope>
    <source>
        <strain evidence="2 3">ATCC 27749</strain>
    </source>
</reference>
<keyword evidence="1" id="KW-0812">Transmembrane</keyword>
<keyword evidence="1" id="KW-1133">Transmembrane helix</keyword>
<dbReference type="EMBL" id="FUYF01000003">
    <property type="protein sequence ID" value="SKA78620.1"/>
    <property type="molecule type" value="Genomic_DNA"/>
</dbReference>
<evidence type="ECO:0000313" key="2">
    <source>
        <dbReference type="EMBL" id="SKA78620.1"/>
    </source>
</evidence>
<evidence type="ECO:0000313" key="3">
    <source>
        <dbReference type="Proteomes" id="UP000190286"/>
    </source>
</evidence>
<dbReference type="Proteomes" id="UP000190286">
    <property type="component" value="Unassembled WGS sequence"/>
</dbReference>
<dbReference type="AlphaFoldDB" id="A0A1T4WMM9"/>
<proteinExistence type="predicted"/>
<dbReference type="Pfam" id="PF06686">
    <property type="entry name" value="SpoIIIAC"/>
    <property type="match status" value="2"/>
</dbReference>
<evidence type="ECO:0000256" key="1">
    <source>
        <dbReference type="SAM" id="Phobius"/>
    </source>
</evidence>
<gene>
    <name evidence="2" type="ORF">SAMN02745178_00810</name>
</gene>
<dbReference type="RefSeq" id="WP_078783808.1">
    <property type="nucleotide sequence ID" value="NZ_CABIYV010000004.1"/>
</dbReference>
<dbReference type="InterPro" id="IPR025664">
    <property type="entry name" value="Spore_III_AC/AD"/>
</dbReference>
<keyword evidence="3" id="KW-1185">Reference proteome</keyword>
<dbReference type="GeneID" id="93337295"/>